<proteinExistence type="predicted"/>
<sequence length="80" mass="7983">MSGIKQVAAALTALAMLTGAAMAHEVPAAGPSALVKSHAAAGRWSGGPPRMAVSRFGESEALPRDQPGGVCDHGDNAMIC</sequence>
<evidence type="ECO:0000256" key="1">
    <source>
        <dbReference type="SAM" id="MobiDB-lite"/>
    </source>
</evidence>
<dbReference type="Proteomes" id="UP000673383">
    <property type="component" value="Unassembled WGS sequence"/>
</dbReference>
<dbReference type="GeneID" id="92955123"/>
<feature type="region of interest" description="Disordered" evidence="1">
    <location>
        <begin position="32"/>
        <end position="75"/>
    </location>
</feature>
<dbReference type="AlphaFoldDB" id="A0A1E3ENZ9"/>
<feature type="signal peptide" evidence="2">
    <location>
        <begin position="1"/>
        <end position="23"/>
    </location>
</feature>
<evidence type="ECO:0000256" key="2">
    <source>
        <dbReference type="SAM" id="SignalP"/>
    </source>
</evidence>
<keyword evidence="2" id="KW-0732">Signal</keyword>
<dbReference type="OrthoDB" id="8256096at2"/>
<gene>
    <name evidence="3" type="ORF">JOH49_007714</name>
</gene>
<evidence type="ECO:0000313" key="4">
    <source>
        <dbReference type="Proteomes" id="UP000673383"/>
    </source>
</evidence>
<dbReference type="eggNOG" id="ENOG5031432">
    <property type="taxonomic scope" value="Bacteria"/>
</dbReference>
<accession>A0A1E3ENZ9</accession>
<evidence type="ECO:0000313" key="3">
    <source>
        <dbReference type="EMBL" id="MBP1297961.1"/>
    </source>
</evidence>
<name>A0A1E3ENZ9_BRAEL</name>
<reference evidence="3" key="1">
    <citation type="submission" date="2021-02" db="EMBL/GenBank/DDBJ databases">
        <title>Genomic Encyclopedia of Type Strains, Phase IV (KMG-V): Genome sequencing to study the core and pangenomes of soil and plant-associated prokaryotes.</title>
        <authorList>
            <person name="Whitman W."/>
        </authorList>
    </citation>
    <scope>NUCLEOTIDE SEQUENCE</scope>
    <source>
        <strain evidence="3">USDA 406</strain>
    </source>
</reference>
<dbReference type="RefSeq" id="WP_018271366.1">
    <property type="nucleotide sequence ID" value="NZ_BJNL01000046.1"/>
</dbReference>
<feature type="chain" id="PRO_5041052723" evidence="2">
    <location>
        <begin position="24"/>
        <end position="80"/>
    </location>
</feature>
<dbReference type="EMBL" id="JAFICZ010000001">
    <property type="protein sequence ID" value="MBP1297961.1"/>
    <property type="molecule type" value="Genomic_DNA"/>
</dbReference>
<comment type="caution">
    <text evidence="3">The sequence shown here is derived from an EMBL/GenBank/DDBJ whole genome shotgun (WGS) entry which is preliminary data.</text>
</comment>
<organism evidence="3 4">
    <name type="scientific">Bradyrhizobium elkanii</name>
    <dbReference type="NCBI Taxonomy" id="29448"/>
    <lineage>
        <taxon>Bacteria</taxon>
        <taxon>Pseudomonadati</taxon>
        <taxon>Pseudomonadota</taxon>
        <taxon>Alphaproteobacteria</taxon>
        <taxon>Hyphomicrobiales</taxon>
        <taxon>Nitrobacteraceae</taxon>
        <taxon>Bradyrhizobium</taxon>
    </lineage>
</organism>
<protein>
    <submittedName>
        <fullName evidence="3">Uncharacterized protein</fullName>
    </submittedName>
</protein>